<dbReference type="InterPro" id="IPR001387">
    <property type="entry name" value="Cro/C1-type_HTH"/>
</dbReference>
<evidence type="ECO:0000256" key="1">
    <source>
        <dbReference type="ARBA" id="ARBA00023125"/>
    </source>
</evidence>
<feature type="transmembrane region" description="Helical" evidence="2">
    <location>
        <begin position="135"/>
        <end position="168"/>
    </location>
</feature>
<dbReference type="InterPro" id="IPR010982">
    <property type="entry name" value="Lambda_DNA-bd_dom_sf"/>
</dbReference>
<sequence length="264" mass="28147">MAFKENLIQLRKQHGLSQEKLGEQLNVSRQTISKWELGATTPELEKLISLSQLFQVSIDTLVDNDCSPEQETNDAQEAVCDTAAATHRAFTENLFHYEFQSRTKVAGIPLIHINVGNGFRKASGIVAIGNSARGFLAIGGIAIGLVSFGGISFGLFSVGGIALGLLLAFGGISLAPLAVGILAFGWIAIGLCGIGVYAVGGAAIAERIACGGWADAHIAVGGNSSGVFTFDSDEHPLFEEFRKIVLQEYPHIPQLILDFFESIW</sequence>
<dbReference type="SMART" id="SM00530">
    <property type="entry name" value="HTH_XRE"/>
    <property type="match status" value="1"/>
</dbReference>
<organism evidence="4 5">
    <name type="scientific">Candidatus Scybalenecus merdavium</name>
    <dbReference type="NCBI Taxonomy" id="2840939"/>
    <lineage>
        <taxon>Bacteria</taxon>
        <taxon>Bacillati</taxon>
        <taxon>Bacillota</taxon>
        <taxon>Clostridia</taxon>
        <taxon>Eubacteriales</taxon>
        <taxon>Oscillospiraceae</taxon>
        <taxon>Oscillospiraceae incertae sedis</taxon>
        <taxon>Candidatus Scybalenecus</taxon>
    </lineage>
</organism>
<protein>
    <submittedName>
        <fullName evidence="4">Helix-turn-helix transcriptional regulator</fullName>
    </submittedName>
</protein>
<gene>
    <name evidence="4" type="ORF">IAD23_02845</name>
</gene>
<dbReference type="CDD" id="cd00093">
    <property type="entry name" value="HTH_XRE"/>
    <property type="match status" value="1"/>
</dbReference>
<dbReference type="Proteomes" id="UP000824125">
    <property type="component" value="Unassembled WGS sequence"/>
</dbReference>
<keyword evidence="2" id="KW-1133">Transmembrane helix</keyword>
<proteinExistence type="predicted"/>
<dbReference type="Gene3D" id="1.10.260.40">
    <property type="entry name" value="lambda repressor-like DNA-binding domains"/>
    <property type="match status" value="1"/>
</dbReference>
<keyword evidence="2" id="KW-0472">Membrane</keyword>
<evidence type="ECO:0000313" key="5">
    <source>
        <dbReference type="Proteomes" id="UP000824125"/>
    </source>
</evidence>
<dbReference type="SUPFAM" id="SSF47413">
    <property type="entry name" value="lambda repressor-like DNA-binding domains"/>
    <property type="match status" value="1"/>
</dbReference>
<evidence type="ECO:0000259" key="3">
    <source>
        <dbReference type="PROSITE" id="PS50943"/>
    </source>
</evidence>
<dbReference type="AlphaFoldDB" id="A0A9D1MU71"/>
<keyword evidence="2" id="KW-0812">Transmembrane</keyword>
<evidence type="ECO:0000313" key="4">
    <source>
        <dbReference type="EMBL" id="HIU68881.1"/>
    </source>
</evidence>
<name>A0A9D1MU71_9FIRM</name>
<feature type="transmembrane region" description="Helical" evidence="2">
    <location>
        <begin position="174"/>
        <end position="199"/>
    </location>
</feature>
<dbReference type="EMBL" id="DVNM01000015">
    <property type="protein sequence ID" value="HIU68881.1"/>
    <property type="molecule type" value="Genomic_DNA"/>
</dbReference>
<evidence type="ECO:0000256" key="2">
    <source>
        <dbReference type="SAM" id="Phobius"/>
    </source>
</evidence>
<keyword evidence="1" id="KW-0238">DNA-binding</keyword>
<accession>A0A9D1MU71</accession>
<feature type="domain" description="HTH cro/C1-type" evidence="3">
    <location>
        <begin position="7"/>
        <end position="61"/>
    </location>
</feature>
<reference evidence="4" key="1">
    <citation type="submission" date="2020-10" db="EMBL/GenBank/DDBJ databases">
        <authorList>
            <person name="Gilroy R."/>
        </authorList>
    </citation>
    <scope>NUCLEOTIDE SEQUENCE</scope>
    <source>
        <strain evidence="4">CHK176-6737</strain>
    </source>
</reference>
<comment type="caution">
    <text evidence="4">The sequence shown here is derived from an EMBL/GenBank/DDBJ whole genome shotgun (WGS) entry which is preliminary data.</text>
</comment>
<dbReference type="GO" id="GO:0003677">
    <property type="term" value="F:DNA binding"/>
    <property type="evidence" value="ECO:0007669"/>
    <property type="project" value="UniProtKB-KW"/>
</dbReference>
<reference evidence="4" key="2">
    <citation type="journal article" date="2021" name="PeerJ">
        <title>Extensive microbial diversity within the chicken gut microbiome revealed by metagenomics and culture.</title>
        <authorList>
            <person name="Gilroy R."/>
            <person name="Ravi A."/>
            <person name="Getino M."/>
            <person name="Pursley I."/>
            <person name="Horton D.L."/>
            <person name="Alikhan N.F."/>
            <person name="Baker D."/>
            <person name="Gharbi K."/>
            <person name="Hall N."/>
            <person name="Watson M."/>
            <person name="Adriaenssens E.M."/>
            <person name="Foster-Nyarko E."/>
            <person name="Jarju S."/>
            <person name="Secka A."/>
            <person name="Antonio M."/>
            <person name="Oren A."/>
            <person name="Chaudhuri R.R."/>
            <person name="La Ragione R."/>
            <person name="Hildebrand F."/>
            <person name="Pallen M.J."/>
        </authorList>
    </citation>
    <scope>NUCLEOTIDE SEQUENCE</scope>
    <source>
        <strain evidence="4">CHK176-6737</strain>
    </source>
</reference>
<dbReference type="PROSITE" id="PS50943">
    <property type="entry name" value="HTH_CROC1"/>
    <property type="match status" value="1"/>
</dbReference>
<dbReference type="PANTHER" id="PTHR46558">
    <property type="entry name" value="TRACRIPTIONAL REGULATORY PROTEIN-RELATED-RELATED"/>
    <property type="match status" value="1"/>
</dbReference>
<dbReference type="Pfam" id="PF01381">
    <property type="entry name" value="HTH_3"/>
    <property type="match status" value="1"/>
</dbReference>
<dbReference type="PANTHER" id="PTHR46558:SF13">
    <property type="entry name" value="HTH-TYPE TRANSCRIPTIONAL REGULATOR IMMR"/>
    <property type="match status" value="1"/>
</dbReference>